<comment type="caution">
    <text evidence="5">The sequence shown here is derived from an EMBL/GenBank/DDBJ whole genome shotgun (WGS) entry which is preliminary data.</text>
</comment>
<evidence type="ECO:0000256" key="3">
    <source>
        <dbReference type="ARBA" id="ARBA00023163"/>
    </source>
</evidence>
<dbReference type="PANTHER" id="PTHR43280">
    <property type="entry name" value="ARAC-FAMILY TRANSCRIPTIONAL REGULATOR"/>
    <property type="match status" value="1"/>
</dbReference>
<dbReference type="EMBL" id="JBHTJZ010000005">
    <property type="protein sequence ID" value="MFD0958680.1"/>
    <property type="molecule type" value="Genomic_DNA"/>
</dbReference>
<dbReference type="RefSeq" id="WP_377562494.1">
    <property type="nucleotide sequence ID" value="NZ_JBHTJZ010000005.1"/>
</dbReference>
<dbReference type="PRINTS" id="PR00032">
    <property type="entry name" value="HTHARAC"/>
</dbReference>
<dbReference type="PANTHER" id="PTHR43280:SF2">
    <property type="entry name" value="HTH-TYPE TRANSCRIPTIONAL REGULATOR EXSA"/>
    <property type="match status" value="1"/>
</dbReference>
<keyword evidence="1" id="KW-0805">Transcription regulation</keyword>
<protein>
    <submittedName>
        <fullName evidence="5">Helix-turn-helix domain-containing protein</fullName>
    </submittedName>
</protein>
<dbReference type="InterPro" id="IPR009057">
    <property type="entry name" value="Homeodomain-like_sf"/>
</dbReference>
<dbReference type="SUPFAM" id="SSF46689">
    <property type="entry name" value="Homeodomain-like"/>
    <property type="match status" value="2"/>
</dbReference>
<dbReference type="SMART" id="SM00342">
    <property type="entry name" value="HTH_ARAC"/>
    <property type="match status" value="1"/>
</dbReference>
<evidence type="ECO:0000259" key="4">
    <source>
        <dbReference type="PROSITE" id="PS01124"/>
    </source>
</evidence>
<dbReference type="Gene3D" id="1.10.10.60">
    <property type="entry name" value="Homeodomain-like"/>
    <property type="match status" value="2"/>
</dbReference>
<accession>A0ABW3HMG7</accession>
<feature type="domain" description="HTH araC/xylS-type" evidence="4">
    <location>
        <begin position="136"/>
        <end position="234"/>
    </location>
</feature>
<evidence type="ECO:0000313" key="6">
    <source>
        <dbReference type="Proteomes" id="UP001596989"/>
    </source>
</evidence>
<evidence type="ECO:0000256" key="2">
    <source>
        <dbReference type="ARBA" id="ARBA00023125"/>
    </source>
</evidence>
<dbReference type="InterPro" id="IPR014710">
    <property type="entry name" value="RmlC-like_jellyroll"/>
</dbReference>
<dbReference type="InterPro" id="IPR018060">
    <property type="entry name" value="HTH_AraC"/>
</dbReference>
<name>A0ABW3HMG7_9BACL</name>
<dbReference type="SUPFAM" id="SSF51215">
    <property type="entry name" value="Regulatory protein AraC"/>
    <property type="match status" value="1"/>
</dbReference>
<dbReference type="Proteomes" id="UP001596989">
    <property type="component" value="Unassembled WGS sequence"/>
</dbReference>
<dbReference type="Pfam" id="PF12833">
    <property type="entry name" value="HTH_18"/>
    <property type="match status" value="1"/>
</dbReference>
<reference evidence="6" key="1">
    <citation type="journal article" date="2019" name="Int. J. Syst. Evol. Microbiol.">
        <title>The Global Catalogue of Microorganisms (GCM) 10K type strain sequencing project: providing services to taxonomists for standard genome sequencing and annotation.</title>
        <authorList>
            <consortium name="The Broad Institute Genomics Platform"/>
            <consortium name="The Broad Institute Genome Sequencing Center for Infectious Disease"/>
            <person name="Wu L."/>
            <person name="Ma J."/>
        </authorList>
    </citation>
    <scope>NUCLEOTIDE SEQUENCE [LARGE SCALE GENOMIC DNA]</scope>
    <source>
        <strain evidence="6">CCUG 59129</strain>
    </source>
</reference>
<organism evidence="5 6">
    <name type="scientific">Paenibacillus chungangensis</name>
    <dbReference type="NCBI Taxonomy" id="696535"/>
    <lineage>
        <taxon>Bacteria</taxon>
        <taxon>Bacillati</taxon>
        <taxon>Bacillota</taxon>
        <taxon>Bacilli</taxon>
        <taxon>Bacillales</taxon>
        <taxon>Paenibacillaceae</taxon>
        <taxon>Paenibacillus</taxon>
    </lineage>
</organism>
<dbReference type="PROSITE" id="PS01124">
    <property type="entry name" value="HTH_ARAC_FAMILY_2"/>
    <property type="match status" value="1"/>
</dbReference>
<keyword evidence="6" id="KW-1185">Reference proteome</keyword>
<evidence type="ECO:0000256" key="1">
    <source>
        <dbReference type="ARBA" id="ARBA00023015"/>
    </source>
</evidence>
<keyword evidence="2" id="KW-0238">DNA-binding</keyword>
<keyword evidence="3" id="KW-0804">Transcription</keyword>
<evidence type="ECO:0000313" key="5">
    <source>
        <dbReference type="EMBL" id="MFD0958680.1"/>
    </source>
</evidence>
<proteinExistence type="predicted"/>
<dbReference type="Gene3D" id="2.60.120.10">
    <property type="entry name" value="Jelly Rolls"/>
    <property type="match status" value="1"/>
</dbReference>
<gene>
    <name evidence="5" type="ORF">ACFQ2I_04690</name>
</gene>
<dbReference type="InterPro" id="IPR020449">
    <property type="entry name" value="Tscrpt_reg_AraC-type_HTH"/>
</dbReference>
<dbReference type="InterPro" id="IPR037923">
    <property type="entry name" value="HTH-like"/>
</dbReference>
<sequence length="239" mass="27674">MPKDSYVDFHNHNCFEIVYYVRGTGEMMIEKDSYRYGPGTISMTRPKLYHDERHDEETEVIFIGFLHDDKPAHLTSGIFYDQNGTVLPIMQRMKRELGAPGAFHAEQMDLLTGQVVMELLRLQHQPAVETAGSKLHYAIRALEENYLHNVDFRSLSDLTGYSYDRFRHLFKEHTGLSPLNFVIGKRLEHARQLLISTDDTISAIAHDCGFSTASQFGDMFKRHFHLSPSQYRESYRTAH</sequence>